<comment type="caution">
    <text evidence="3">The sequence shown here is derived from an EMBL/GenBank/DDBJ whole genome shotgun (WGS) entry which is preliminary data.</text>
</comment>
<reference evidence="3" key="1">
    <citation type="submission" date="2023-08" db="EMBL/GenBank/DDBJ databases">
        <authorList>
            <person name="Chen Y."/>
            <person name="Shah S."/>
            <person name="Dougan E. K."/>
            <person name="Thang M."/>
            <person name="Chan C."/>
        </authorList>
    </citation>
    <scope>NUCLEOTIDE SEQUENCE</scope>
</reference>
<keyword evidence="4" id="KW-1185">Reference proteome</keyword>
<organism evidence="3 4">
    <name type="scientific">Effrenium voratum</name>
    <dbReference type="NCBI Taxonomy" id="2562239"/>
    <lineage>
        <taxon>Eukaryota</taxon>
        <taxon>Sar</taxon>
        <taxon>Alveolata</taxon>
        <taxon>Dinophyceae</taxon>
        <taxon>Suessiales</taxon>
        <taxon>Symbiodiniaceae</taxon>
        <taxon>Effrenium</taxon>
    </lineage>
</organism>
<dbReference type="EMBL" id="CAUJNA010000279">
    <property type="protein sequence ID" value="CAJ1374798.1"/>
    <property type="molecule type" value="Genomic_DNA"/>
</dbReference>
<feature type="compositionally biased region" description="Basic and acidic residues" evidence="2">
    <location>
        <begin position="627"/>
        <end position="636"/>
    </location>
</feature>
<proteinExistence type="predicted"/>
<feature type="compositionally biased region" description="Basic and acidic residues" evidence="2">
    <location>
        <begin position="215"/>
        <end position="233"/>
    </location>
</feature>
<dbReference type="AlphaFoldDB" id="A0AA36HT14"/>
<dbReference type="PANTHER" id="PTHR24216">
    <property type="entry name" value="PAXILLIN-RELATED"/>
    <property type="match status" value="1"/>
</dbReference>
<dbReference type="PANTHER" id="PTHR24216:SF65">
    <property type="entry name" value="PAXILLIN-LIKE PROTEIN 1"/>
    <property type="match status" value="1"/>
</dbReference>
<name>A0AA36HT14_9DINO</name>
<keyword evidence="1" id="KW-0175">Coiled coil</keyword>
<gene>
    <name evidence="3" type="ORF">EVOR1521_LOCUS4246</name>
</gene>
<accession>A0AA36HT14</accession>
<feature type="compositionally biased region" description="Basic residues" evidence="2">
    <location>
        <begin position="841"/>
        <end position="875"/>
    </location>
</feature>
<dbReference type="Proteomes" id="UP001178507">
    <property type="component" value="Unassembled WGS sequence"/>
</dbReference>
<feature type="region of interest" description="Disordered" evidence="2">
    <location>
        <begin position="489"/>
        <end position="553"/>
    </location>
</feature>
<evidence type="ECO:0000313" key="3">
    <source>
        <dbReference type="EMBL" id="CAJ1374798.1"/>
    </source>
</evidence>
<evidence type="ECO:0000313" key="4">
    <source>
        <dbReference type="Proteomes" id="UP001178507"/>
    </source>
</evidence>
<sequence>MPRSFFGWAVRANLPGEDSEARQKLVDALKEAEETSVFEEYRQINQELAFEQQDLQEARRSGVLLLSAAEAAWKPSARDADGTDEQQEALAPLMVELARERESTDYLLPPVLSKEDDEAKEADAKLSSREAMEAEIKHLQLDIEHFKNSAVRLQAEDFVPIQLSFWLCWRRECDQEKLFNLSEKSLSLGMVLDRQRFHVLSSLRDDLQEASEELGYQRERARHHEAGRADGRVRRSAQASSLEPAGSAGRLKRRHVRPRRRQRRGFRMRRRHQRGASFAVVRSGCNLKLVPFEGGLHCDGRAPGPVHTATPLDMHNFGADFDYEGAIFGIQEFYQTCEFERARRRNLQLKRFWWRRGLEEEQEEALARDELALTSRVPIPEAAPRNPHRQELVALERRLRDLEEERFCWREAQDLQEHIAYLQDEIDAILHEQDLHRRIRTLALEREAMLDSQELRRSRLQQLRDAEKQQELRQRLRACVAEKKALQREQDDLERSYRSSQLTTWQKEKELQHRQKVLDRHSLRMQAPKKPPGRPLSAPGGRRPTPATSCGGSGDFYAWRHSSGVPLKPSARAPAHWAPGPRSPQSQAGTLPRQVRLQEPLAETDQTQLPLAVAQEASDAANQVNQEPEKPADPPKDVPSPAGPPKDAPAPDGPPKDAPAPNGPPKDAPAPDGPPKDAPAPDGPPKDAPAPDGPPEDAPAPDGPPKDAPAPDGPPKDAPAPDGPPKDAPAPDGPPKDAPAPNGPPKDAPAPDGPPKDAPAPDGPPKDAPAPDGPPKDAPAPDGTPEDAPAPDGPPKDAPAPDGPPKDAPAPDGPPKDAPAPDGPPKDAPCATRWPAQGWRPRMRQRQMARPRMRQHRERQMARPRMRQRRLAHPRMRQHQMARLRLRQHQTHQRQLMTAKLSCLVAMEHEQTQVPEDATNASERLHPHL</sequence>
<feature type="compositionally biased region" description="Pro residues" evidence="2">
    <location>
        <begin position="637"/>
        <end position="778"/>
    </location>
</feature>
<feature type="region of interest" description="Disordered" evidence="2">
    <location>
        <begin position="215"/>
        <end position="272"/>
    </location>
</feature>
<evidence type="ECO:0000256" key="1">
    <source>
        <dbReference type="SAM" id="Coils"/>
    </source>
</evidence>
<feature type="compositionally biased region" description="Pro residues" evidence="2">
    <location>
        <begin position="791"/>
        <end position="827"/>
    </location>
</feature>
<feature type="region of interest" description="Disordered" evidence="2">
    <location>
        <begin position="567"/>
        <end position="875"/>
    </location>
</feature>
<protein>
    <submittedName>
        <fullName evidence="3">Uncharacterized protein</fullName>
    </submittedName>
</protein>
<evidence type="ECO:0000256" key="2">
    <source>
        <dbReference type="SAM" id="MobiDB-lite"/>
    </source>
</evidence>
<feature type="compositionally biased region" description="Basic residues" evidence="2">
    <location>
        <begin position="250"/>
        <end position="272"/>
    </location>
</feature>
<feature type="compositionally biased region" description="Basic and acidic residues" evidence="2">
    <location>
        <begin position="506"/>
        <end position="522"/>
    </location>
</feature>
<feature type="coiled-coil region" evidence="1">
    <location>
        <begin position="129"/>
        <end position="156"/>
    </location>
</feature>